<keyword evidence="3" id="KW-1185">Reference proteome</keyword>
<dbReference type="EMBL" id="MBFS01000018">
    <property type="protein sequence ID" value="PVV05290.1"/>
    <property type="molecule type" value="Genomic_DNA"/>
</dbReference>
<feature type="region of interest" description="Disordered" evidence="1">
    <location>
        <begin position="30"/>
        <end position="50"/>
    </location>
</feature>
<accession>A0A2T9ZL62</accession>
<dbReference type="Proteomes" id="UP000245609">
    <property type="component" value="Unassembled WGS sequence"/>
</dbReference>
<dbReference type="AlphaFoldDB" id="A0A2T9ZL62"/>
<reference evidence="2 3" key="1">
    <citation type="journal article" date="2018" name="MBio">
        <title>Comparative Genomics Reveals the Core Gene Toolbox for the Fungus-Insect Symbiosis.</title>
        <authorList>
            <person name="Wang Y."/>
            <person name="Stata M."/>
            <person name="Wang W."/>
            <person name="Stajich J.E."/>
            <person name="White M.M."/>
            <person name="Moncalvo J.M."/>
        </authorList>
    </citation>
    <scope>NUCLEOTIDE SEQUENCE [LARGE SCALE GENOMIC DNA]</scope>
    <source>
        <strain evidence="2 3">SC-DP-2</strain>
    </source>
</reference>
<evidence type="ECO:0000313" key="3">
    <source>
        <dbReference type="Proteomes" id="UP000245609"/>
    </source>
</evidence>
<protein>
    <submittedName>
        <fullName evidence="2">Uncharacterized protein</fullName>
    </submittedName>
</protein>
<comment type="caution">
    <text evidence="2">The sequence shown here is derived from an EMBL/GenBank/DDBJ whole genome shotgun (WGS) entry which is preliminary data.</text>
</comment>
<evidence type="ECO:0000313" key="2">
    <source>
        <dbReference type="EMBL" id="PVV05290.1"/>
    </source>
</evidence>
<name>A0A2T9ZL62_9FUNG</name>
<evidence type="ECO:0000256" key="1">
    <source>
        <dbReference type="SAM" id="MobiDB-lite"/>
    </source>
</evidence>
<sequence length="78" mass="8989">MPDVSRKRDWCLTRRRVVGSKWKYSQEWLPSNSQSKRAESSGCVGSHQPPTSIKYSRVYIHQLEHFQAESAVLPSILS</sequence>
<organism evidence="2 3">
    <name type="scientific">Smittium megazygosporum</name>
    <dbReference type="NCBI Taxonomy" id="133381"/>
    <lineage>
        <taxon>Eukaryota</taxon>
        <taxon>Fungi</taxon>
        <taxon>Fungi incertae sedis</taxon>
        <taxon>Zoopagomycota</taxon>
        <taxon>Kickxellomycotina</taxon>
        <taxon>Harpellomycetes</taxon>
        <taxon>Harpellales</taxon>
        <taxon>Legeriomycetaceae</taxon>
        <taxon>Smittium</taxon>
    </lineage>
</organism>
<proteinExistence type="predicted"/>
<gene>
    <name evidence="2" type="ORF">BB560_000197</name>
</gene>